<dbReference type="InterPro" id="IPR029056">
    <property type="entry name" value="Ribokinase-like"/>
</dbReference>
<comment type="similarity">
    <text evidence="1">Belongs to the carbohydrate kinase PfkB family.</text>
</comment>
<evidence type="ECO:0000259" key="7">
    <source>
        <dbReference type="Pfam" id="PF00294"/>
    </source>
</evidence>
<accession>A0ABP9AGQ9</accession>
<dbReference type="PANTHER" id="PTHR46566:SF5">
    <property type="entry name" value="1-PHOSPHOFRUCTOKINASE"/>
    <property type="match status" value="1"/>
</dbReference>
<keyword evidence="4" id="KW-0418">Kinase</keyword>
<dbReference type="Pfam" id="PF00294">
    <property type="entry name" value="PfkB"/>
    <property type="match status" value="1"/>
</dbReference>
<dbReference type="PANTHER" id="PTHR46566">
    <property type="entry name" value="1-PHOSPHOFRUCTOKINASE-RELATED"/>
    <property type="match status" value="1"/>
</dbReference>
<evidence type="ECO:0000256" key="4">
    <source>
        <dbReference type="ARBA" id="ARBA00022777"/>
    </source>
</evidence>
<dbReference type="EMBL" id="BAABKO010000005">
    <property type="protein sequence ID" value="GAA4781255.1"/>
    <property type="molecule type" value="Genomic_DNA"/>
</dbReference>
<organism evidence="8 9">
    <name type="scientific">Microbacterium gilvum</name>
    <dbReference type="NCBI Taxonomy" id="1336204"/>
    <lineage>
        <taxon>Bacteria</taxon>
        <taxon>Bacillati</taxon>
        <taxon>Actinomycetota</taxon>
        <taxon>Actinomycetes</taxon>
        <taxon>Micrococcales</taxon>
        <taxon>Microbacteriaceae</taxon>
        <taxon>Microbacterium</taxon>
    </lineage>
</organism>
<evidence type="ECO:0000313" key="9">
    <source>
        <dbReference type="Proteomes" id="UP001501645"/>
    </source>
</evidence>
<gene>
    <name evidence="8" type="ORF">GCM10023351_27920</name>
</gene>
<name>A0ABP9AGQ9_9MICO</name>
<feature type="domain" description="Carbohydrate kinase PfkB" evidence="7">
    <location>
        <begin position="22"/>
        <end position="296"/>
    </location>
</feature>
<proteinExistence type="inferred from homology"/>
<evidence type="ECO:0000256" key="3">
    <source>
        <dbReference type="ARBA" id="ARBA00022741"/>
    </source>
</evidence>
<sequence>MIVVVTPNPALDLTWSLPALERGESHRVGAGHSRAGGKGVNVARVLHALGRPVIAVAPCPVSGDGAVFADDLRAAGIPADLVPRAGSLRRSVAIVEDGTGTATLLNERGSALSRAELAALVRAATARLSDARVLVVSGSLPPGTPDGVVGGLVREARRRGIAVIADVAGPALREAARAGADLVKPNAVELVEATGAADPAEGIRRLLADGARMVAASFGADGLCIARGGGAEPEAVRARMPRPLLGNATGAGDAAVASLARDLADGVGDLAILARRAAGLSAAAVLAPYAGEVSPTHPALVSEAIVAPGIPRLRERTPV</sequence>
<evidence type="ECO:0000256" key="1">
    <source>
        <dbReference type="ARBA" id="ARBA00010688"/>
    </source>
</evidence>
<dbReference type="InterPro" id="IPR011611">
    <property type="entry name" value="PfkB_dom"/>
</dbReference>
<keyword evidence="3" id="KW-0547">Nucleotide-binding</keyword>
<evidence type="ECO:0000256" key="6">
    <source>
        <dbReference type="PIRNR" id="PIRNR000535"/>
    </source>
</evidence>
<dbReference type="InterPro" id="IPR017583">
    <property type="entry name" value="Tagatose/fructose_Pkinase"/>
</dbReference>
<evidence type="ECO:0000256" key="5">
    <source>
        <dbReference type="ARBA" id="ARBA00022840"/>
    </source>
</evidence>
<dbReference type="RefSeq" id="WP_345440311.1">
    <property type="nucleotide sequence ID" value="NZ_BAABKO010000005.1"/>
</dbReference>
<dbReference type="Gene3D" id="3.40.1190.20">
    <property type="match status" value="1"/>
</dbReference>
<dbReference type="SUPFAM" id="SSF53613">
    <property type="entry name" value="Ribokinase-like"/>
    <property type="match status" value="1"/>
</dbReference>
<dbReference type="PIRSF" id="PIRSF000535">
    <property type="entry name" value="1PFK/6PFK/LacC"/>
    <property type="match status" value="1"/>
</dbReference>
<comment type="caution">
    <text evidence="8">The sequence shown here is derived from an EMBL/GenBank/DDBJ whole genome shotgun (WGS) entry which is preliminary data.</text>
</comment>
<protein>
    <submittedName>
        <fullName evidence="8">1-phosphofructokinase family hexose kinase</fullName>
    </submittedName>
</protein>
<evidence type="ECO:0000256" key="2">
    <source>
        <dbReference type="ARBA" id="ARBA00022679"/>
    </source>
</evidence>
<keyword evidence="2 6" id="KW-0808">Transferase</keyword>
<keyword evidence="9" id="KW-1185">Reference proteome</keyword>
<reference evidence="9" key="1">
    <citation type="journal article" date="2019" name="Int. J. Syst. Evol. Microbiol.">
        <title>The Global Catalogue of Microorganisms (GCM) 10K type strain sequencing project: providing services to taxonomists for standard genome sequencing and annotation.</title>
        <authorList>
            <consortium name="The Broad Institute Genomics Platform"/>
            <consortium name="The Broad Institute Genome Sequencing Center for Infectious Disease"/>
            <person name="Wu L."/>
            <person name="Ma J."/>
        </authorList>
    </citation>
    <scope>NUCLEOTIDE SEQUENCE [LARGE SCALE GENOMIC DNA]</scope>
    <source>
        <strain evidence="9">JCM 18537</strain>
    </source>
</reference>
<dbReference type="Proteomes" id="UP001501645">
    <property type="component" value="Unassembled WGS sequence"/>
</dbReference>
<evidence type="ECO:0000313" key="8">
    <source>
        <dbReference type="EMBL" id="GAA4781255.1"/>
    </source>
</evidence>
<keyword evidence="5" id="KW-0067">ATP-binding</keyword>